<proteinExistence type="predicted"/>
<sequence length="369" mass="42853">MGIKKKSTTKKKSNQTNKRKRDEISKREANPADENKIHDIPTVRYIFGNRICNNVAFVEDVYCNFKPYDVALIRALFKAQEQKHQTQDFNESLINNVGKDDDHDCDIALFEYYDTTDNKTKLYQNRRKAVSITLSQKQSNVYFFSKCANYSAFTTKPIKACFEFDDYRVYKCKESNSKQAGKFSYRTISSTLLKPTCESTCGWILMNPINRFEIIDVIFDIEMYNELKDIPNIDLQQRKIDDGENTDKPITLTEIPIINDNRYDKDDHITACIGDLTNDQSVFESQVNHNNQVIMSIPDSPPQTTQPSANPSPAQPCEEHNNEQYNLLPALSSKKPLLDEVLLDMKWCSYEEEFRQEATSFNNYYDDRL</sequence>
<feature type="compositionally biased region" description="Basic and acidic residues" evidence="1">
    <location>
        <begin position="20"/>
        <end position="35"/>
    </location>
</feature>
<accession>D2VSB1</accession>
<feature type="region of interest" description="Disordered" evidence="1">
    <location>
        <begin position="1"/>
        <end position="35"/>
    </location>
</feature>
<feature type="region of interest" description="Disordered" evidence="1">
    <location>
        <begin position="296"/>
        <end position="320"/>
    </location>
</feature>
<dbReference type="AlphaFoldDB" id="D2VSB1"/>
<evidence type="ECO:0000313" key="3">
    <source>
        <dbReference type="Proteomes" id="UP000006671"/>
    </source>
</evidence>
<evidence type="ECO:0000313" key="2">
    <source>
        <dbReference type="EMBL" id="EFC40313.1"/>
    </source>
</evidence>
<dbReference type="KEGG" id="ngr:NAEGRDRAFT_51865"/>
<reference evidence="2 3" key="1">
    <citation type="journal article" date="2010" name="Cell">
        <title>The genome of Naegleria gruberi illuminates early eukaryotic versatility.</title>
        <authorList>
            <person name="Fritz-Laylin L.K."/>
            <person name="Prochnik S.E."/>
            <person name="Ginger M.L."/>
            <person name="Dacks J.B."/>
            <person name="Carpenter M.L."/>
            <person name="Field M.C."/>
            <person name="Kuo A."/>
            <person name="Paredez A."/>
            <person name="Chapman J."/>
            <person name="Pham J."/>
            <person name="Shu S."/>
            <person name="Neupane R."/>
            <person name="Cipriano M."/>
            <person name="Mancuso J."/>
            <person name="Tu H."/>
            <person name="Salamov A."/>
            <person name="Lindquist E."/>
            <person name="Shapiro H."/>
            <person name="Lucas S."/>
            <person name="Grigoriev I.V."/>
            <person name="Cande W.Z."/>
            <person name="Fulton C."/>
            <person name="Rokhsar D.S."/>
            <person name="Dawson S.C."/>
        </authorList>
    </citation>
    <scope>NUCLEOTIDE SEQUENCE [LARGE SCALE GENOMIC DNA]</scope>
    <source>
        <strain evidence="2 3">NEG-M</strain>
    </source>
</reference>
<feature type="compositionally biased region" description="Basic residues" evidence="1">
    <location>
        <begin position="1"/>
        <end position="19"/>
    </location>
</feature>
<dbReference type="Proteomes" id="UP000006671">
    <property type="component" value="Unassembled WGS sequence"/>
</dbReference>
<keyword evidence="3" id="KW-1185">Reference proteome</keyword>
<dbReference type="RefSeq" id="XP_002673057.1">
    <property type="nucleotide sequence ID" value="XM_002673011.1"/>
</dbReference>
<evidence type="ECO:0000256" key="1">
    <source>
        <dbReference type="SAM" id="MobiDB-lite"/>
    </source>
</evidence>
<organism evidence="3">
    <name type="scientific">Naegleria gruberi</name>
    <name type="common">Amoeba</name>
    <dbReference type="NCBI Taxonomy" id="5762"/>
    <lineage>
        <taxon>Eukaryota</taxon>
        <taxon>Discoba</taxon>
        <taxon>Heterolobosea</taxon>
        <taxon>Tetramitia</taxon>
        <taxon>Eutetramitia</taxon>
        <taxon>Vahlkampfiidae</taxon>
        <taxon>Naegleria</taxon>
    </lineage>
</organism>
<gene>
    <name evidence="2" type="ORF">NAEGRDRAFT_51865</name>
</gene>
<dbReference type="VEuPathDB" id="AmoebaDB:NAEGRDRAFT_51865"/>
<dbReference type="GeneID" id="8854744"/>
<name>D2VSB1_NAEGR</name>
<dbReference type="EMBL" id="GG738893">
    <property type="protein sequence ID" value="EFC40313.1"/>
    <property type="molecule type" value="Genomic_DNA"/>
</dbReference>
<protein>
    <submittedName>
        <fullName evidence="2">Predicted protein</fullName>
    </submittedName>
</protein>
<dbReference type="InParanoid" id="D2VSB1"/>
<feature type="compositionally biased region" description="Polar residues" evidence="1">
    <location>
        <begin position="302"/>
        <end position="312"/>
    </location>
</feature>